<name>A0A6A3LLA9_9STRA</name>
<comment type="caution">
    <text evidence="2">The sequence shown here is derived from an EMBL/GenBank/DDBJ whole genome shotgun (WGS) entry which is preliminary data.</text>
</comment>
<evidence type="ECO:0000313" key="3">
    <source>
        <dbReference type="Proteomes" id="UP000460718"/>
    </source>
</evidence>
<protein>
    <recommendedName>
        <fullName evidence="4">RxLR effector protein</fullName>
    </recommendedName>
</protein>
<reference evidence="2 3" key="1">
    <citation type="submission" date="2018-09" db="EMBL/GenBank/DDBJ databases">
        <title>Genomic investigation of the strawberry pathogen Phytophthora fragariae indicates pathogenicity is determined by transcriptional variation in three key races.</title>
        <authorList>
            <person name="Adams T.M."/>
            <person name="Armitage A.D."/>
            <person name="Sobczyk M.K."/>
            <person name="Bates H.J."/>
            <person name="Dunwell J.M."/>
            <person name="Nellist C.F."/>
            <person name="Harrison R.J."/>
        </authorList>
    </citation>
    <scope>NUCLEOTIDE SEQUENCE [LARGE SCALE GENOMIC DNA]</scope>
    <source>
        <strain evidence="2 3">SCRP245</strain>
    </source>
</reference>
<accession>A0A6A3LLA9</accession>
<feature type="chain" id="PRO_5025363969" description="RxLR effector protein" evidence="1">
    <location>
        <begin position="41"/>
        <end position="63"/>
    </location>
</feature>
<feature type="signal peptide" evidence="1">
    <location>
        <begin position="1"/>
        <end position="40"/>
    </location>
</feature>
<evidence type="ECO:0000256" key="1">
    <source>
        <dbReference type="SAM" id="SignalP"/>
    </source>
</evidence>
<sequence>MCSAVLPWSFTAFTWALLLRRRRTTSVWLILAACISGVHPSESARSTVAPQFNSNCTTEACPL</sequence>
<dbReference type="EMBL" id="QXFW01000241">
    <property type="protein sequence ID" value="KAE9019260.1"/>
    <property type="molecule type" value="Genomic_DNA"/>
</dbReference>
<evidence type="ECO:0000313" key="2">
    <source>
        <dbReference type="EMBL" id="KAE9019260.1"/>
    </source>
</evidence>
<organism evidence="2 3">
    <name type="scientific">Phytophthora fragariae</name>
    <dbReference type="NCBI Taxonomy" id="53985"/>
    <lineage>
        <taxon>Eukaryota</taxon>
        <taxon>Sar</taxon>
        <taxon>Stramenopiles</taxon>
        <taxon>Oomycota</taxon>
        <taxon>Peronosporomycetes</taxon>
        <taxon>Peronosporales</taxon>
        <taxon>Peronosporaceae</taxon>
        <taxon>Phytophthora</taxon>
    </lineage>
</organism>
<evidence type="ECO:0008006" key="4">
    <source>
        <dbReference type="Google" id="ProtNLM"/>
    </source>
</evidence>
<keyword evidence="1" id="KW-0732">Signal</keyword>
<dbReference type="Proteomes" id="UP000460718">
    <property type="component" value="Unassembled WGS sequence"/>
</dbReference>
<gene>
    <name evidence="2" type="ORF">PF011_g5904</name>
</gene>
<proteinExistence type="predicted"/>
<dbReference type="AlphaFoldDB" id="A0A6A3LLA9"/>